<evidence type="ECO:0000313" key="2">
    <source>
        <dbReference type="Proteomes" id="UP000248975"/>
    </source>
</evidence>
<evidence type="ECO:0000313" key="1">
    <source>
        <dbReference type="EMBL" id="PZQ95043.1"/>
    </source>
</evidence>
<sequence length="72" mass="8228">MTDEPRIFMRHARALNICGPGVERMAERLNYPLQKFLEEGYPCSLAEKTANPILLKAAKLAREEWEKTHGEG</sequence>
<reference evidence="1 2" key="1">
    <citation type="submission" date="2017-08" db="EMBL/GenBank/DDBJ databases">
        <title>Infants hospitalized years apart are colonized by the same room-sourced microbial strains.</title>
        <authorList>
            <person name="Brooks B."/>
            <person name="Olm M.R."/>
            <person name="Firek B.A."/>
            <person name="Baker R."/>
            <person name="Thomas B.C."/>
            <person name="Morowitz M.J."/>
            <person name="Banfield J.F."/>
        </authorList>
    </citation>
    <scope>NUCLEOTIDE SEQUENCE [LARGE SCALE GENOMIC DNA]</scope>
    <source>
        <strain evidence="1">S2_003_000_R2_11</strain>
    </source>
</reference>
<dbReference type="AlphaFoldDB" id="A0A2W5TW99"/>
<name>A0A2W5TW99_CERSP</name>
<dbReference type="Proteomes" id="UP000248975">
    <property type="component" value="Unassembled WGS sequence"/>
</dbReference>
<comment type="caution">
    <text evidence="1">The sequence shown here is derived from an EMBL/GenBank/DDBJ whole genome shotgun (WGS) entry which is preliminary data.</text>
</comment>
<protein>
    <submittedName>
        <fullName evidence="1">Uncharacterized protein</fullName>
    </submittedName>
</protein>
<accession>A0A2W5TW99</accession>
<dbReference type="EMBL" id="QFQS01000010">
    <property type="protein sequence ID" value="PZQ95043.1"/>
    <property type="molecule type" value="Genomic_DNA"/>
</dbReference>
<organism evidence="1 2">
    <name type="scientific">Cereibacter sphaeroides</name>
    <name type="common">Rhodobacter sphaeroides</name>
    <dbReference type="NCBI Taxonomy" id="1063"/>
    <lineage>
        <taxon>Bacteria</taxon>
        <taxon>Pseudomonadati</taxon>
        <taxon>Pseudomonadota</taxon>
        <taxon>Alphaproteobacteria</taxon>
        <taxon>Rhodobacterales</taxon>
        <taxon>Paracoccaceae</taxon>
        <taxon>Cereibacter</taxon>
    </lineage>
</organism>
<gene>
    <name evidence="1" type="ORF">DI533_20500</name>
</gene>
<proteinExistence type="predicted"/>